<dbReference type="InterPro" id="IPR020904">
    <property type="entry name" value="Sc_DH/Rdtase_CS"/>
</dbReference>
<sequence>MRLKDKVAIVTGAGRGIGCAIAKAFSREGAKVVVADLDFSSAAYVAGEIESTGGDALAVKVNITERDSIGALVGTVLEKYSTVDILVNNAGWDKIEPFMDSTEDTWNKVLAINLKGTICSCRAVLPIMISRKCGKIVNIASDAGRVGSTGEAVYSAAKGGVIAFTKTLAREMARYKININCVAPGPTDTPLFAEIAAGNPQIAEALVKTIPFRRLGRPGDLANAVLFMASDEAAYITGQTLSVNGGLNML</sequence>
<dbReference type="RefSeq" id="WP_092471958.1">
    <property type="nucleotide sequence ID" value="NZ_FOOX01000010.1"/>
</dbReference>
<dbReference type="GO" id="GO:0016491">
    <property type="term" value="F:oxidoreductase activity"/>
    <property type="evidence" value="ECO:0007669"/>
    <property type="project" value="UniProtKB-KW"/>
</dbReference>
<dbReference type="NCBIfam" id="NF009466">
    <property type="entry name" value="PRK12826.1-2"/>
    <property type="match status" value="1"/>
</dbReference>
<dbReference type="SUPFAM" id="SSF51735">
    <property type="entry name" value="NAD(P)-binding Rossmann-fold domains"/>
    <property type="match status" value="1"/>
</dbReference>
<dbReference type="PANTHER" id="PTHR42879:SF2">
    <property type="entry name" value="3-OXOACYL-[ACYL-CARRIER-PROTEIN] REDUCTASE FABG"/>
    <property type="match status" value="1"/>
</dbReference>
<keyword evidence="2" id="KW-0560">Oxidoreductase</keyword>
<dbReference type="AlphaFoldDB" id="A0A1I2UUP4"/>
<dbReference type="FunFam" id="3.40.50.720:FF:000084">
    <property type="entry name" value="Short-chain dehydrogenase reductase"/>
    <property type="match status" value="1"/>
</dbReference>
<comment type="similarity">
    <text evidence="1">Belongs to the short-chain dehydrogenases/reductases (SDR) family.</text>
</comment>
<evidence type="ECO:0000256" key="2">
    <source>
        <dbReference type="ARBA" id="ARBA00023002"/>
    </source>
</evidence>
<dbReference type="PRINTS" id="PR00081">
    <property type="entry name" value="GDHRDH"/>
</dbReference>
<protein>
    <submittedName>
        <fullName evidence="4">2-hydroxycyclohexanecarboxyl-CoA dehydrogenase</fullName>
    </submittedName>
</protein>
<gene>
    <name evidence="4" type="ORF">SAMN05660649_02751</name>
</gene>
<dbReference type="PRINTS" id="PR00080">
    <property type="entry name" value="SDRFAMILY"/>
</dbReference>
<reference evidence="5" key="1">
    <citation type="submission" date="2016-10" db="EMBL/GenBank/DDBJ databases">
        <authorList>
            <person name="Varghese N."/>
            <person name="Submissions S."/>
        </authorList>
    </citation>
    <scope>NUCLEOTIDE SEQUENCE [LARGE SCALE GENOMIC DNA]</scope>
    <source>
        <strain evidence="5">DSM 17038</strain>
    </source>
</reference>
<evidence type="ECO:0000256" key="1">
    <source>
        <dbReference type="ARBA" id="ARBA00006484"/>
    </source>
</evidence>
<evidence type="ECO:0000313" key="5">
    <source>
        <dbReference type="Proteomes" id="UP000199337"/>
    </source>
</evidence>
<dbReference type="OrthoDB" id="9803333at2"/>
<dbReference type="InterPro" id="IPR002347">
    <property type="entry name" value="SDR_fam"/>
</dbReference>
<dbReference type="Pfam" id="PF13561">
    <property type="entry name" value="adh_short_C2"/>
    <property type="match status" value="1"/>
</dbReference>
<organism evidence="4 5">
    <name type="scientific">Desulfotruncus arcticus DSM 17038</name>
    <dbReference type="NCBI Taxonomy" id="1121424"/>
    <lineage>
        <taxon>Bacteria</taxon>
        <taxon>Bacillati</taxon>
        <taxon>Bacillota</taxon>
        <taxon>Clostridia</taxon>
        <taxon>Eubacteriales</taxon>
        <taxon>Desulfallaceae</taxon>
        <taxon>Desulfotruncus</taxon>
    </lineage>
</organism>
<proteinExistence type="inferred from homology"/>
<dbReference type="Gene3D" id="3.40.50.720">
    <property type="entry name" value="NAD(P)-binding Rossmann-like Domain"/>
    <property type="match status" value="1"/>
</dbReference>
<dbReference type="NCBIfam" id="NF005559">
    <property type="entry name" value="PRK07231.1"/>
    <property type="match status" value="1"/>
</dbReference>
<keyword evidence="3" id="KW-0753">Steroid metabolism</keyword>
<accession>A0A1I2UUP4</accession>
<dbReference type="Proteomes" id="UP000199337">
    <property type="component" value="Unassembled WGS sequence"/>
</dbReference>
<dbReference type="STRING" id="341036.SAMN05660649_02751"/>
<keyword evidence="3" id="KW-0443">Lipid metabolism</keyword>
<dbReference type="EMBL" id="FOOX01000010">
    <property type="protein sequence ID" value="SFG80768.1"/>
    <property type="molecule type" value="Genomic_DNA"/>
</dbReference>
<dbReference type="InterPro" id="IPR050259">
    <property type="entry name" value="SDR"/>
</dbReference>
<evidence type="ECO:0000313" key="4">
    <source>
        <dbReference type="EMBL" id="SFG80768.1"/>
    </source>
</evidence>
<keyword evidence="5" id="KW-1185">Reference proteome</keyword>
<dbReference type="PROSITE" id="PS00061">
    <property type="entry name" value="ADH_SHORT"/>
    <property type="match status" value="1"/>
</dbReference>
<name>A0A1I2UUP4_9FIRM</name>
<dbReference type="GO" id="GO:0008206">
    <property type="term" value="P:bile acid metabolic process"/>
    <property type="evidence" value="ECO:0007669"/>
    <property type="project" value="UniProtKB-ARBA"/>
</dbReference>
<dbReference type="PANTHER" id="PTHR42879">
    <property type="entry name" value="3-OXOACYL-(ACYL-CARRIER-PROTEIN) REDUCTASE"/>
    <property type="match status" value="1"/>
</dbReference>
<dbReference type="InterPro" id="IPR036291">
    <property type="entry name" value="NAD(P)-bd_dom_sf"/>
</dbReference>
<evidence type="ECO:0000256" key="3">
    <source>
        <dbReference type="ARBA" id="ARBA00023221"/>
    </source>
</evidence>